<keyword evidence="2" id="KW-0998">Cell outer membrane</keyword>
<dbReference type="Gene3D" id="2.170.130.10">
    <property type="entry name" value="TonB-dependent receptor, plug domain"/>
    <property type="match status" value="1"/>
</dbReference>
<dbReference type="Pfam" id="PF13620">
    <property type="entry name" value="CarboxypepD_reg"/>
    <property type="match status" value="1"/>
</dbReference>
<comment type="caution">
    <text evidence="5">The sequence shown here is derived from an EMBL/GenBank/DDBJ whole genome shotgun (WGS) entry which is preliminary data.</text>
</comment>
<dbReference type="Gene3D" id="2.60.40.1120">
    <property type="entry name" value="Carboxypeptidase-like, regulatory domain"/>
    <property type="match status" value="1"/>
</dbReference>
<keyword evidence="2" id="KW-1134">Transmembrane beta strand</keyword>
<evidence type="ECO:0000256" key="3">
    <source>
        <dbReference type="SAM" id="SignalP"/>
    </source>
</evidence>
<keyword evidence="2" id="KW-0472">Membrane</keyword>
<keyword evidence="2" id="KW-0813">Transport</keyword>
<gene>
    <name evidence="5" type="ORF">GCM10007383_21070</name>
</gene>
<accession>A0A918IZF0</accession>
<dbReference type="PANTHER" id="PTHR30069:SF29">
    <property type="entry name" value="HEMOGLOBIN AND HEMOGLOBIN-HAPTOGLOBIN-BINDING PROTEIN 1-RELATED"/>
    <property type="match status" value="1"/>
</dbReference>
<evidence type="ECO:0000256" key="1">
    <source>
        <dbReference type="ARBA" id="ARBA00022729"/>
    </source>
</evidence>
<dbReference type="GO" id="GO:0015344">
    <property type="term" value="F:siderophore uptake transmembrane transporter activity"/>
    <property type="evidence" value="ECO:0007669"/>
    <property type="project" value="TreeGrafter"/>
</dbReference>
<proteinExistence type="inferred from homology"/>
<dbReference type="AlphaFoldDB" id="A0A918IZF0"/>
<evidence type="ECO:0000259" key="4">
    <source>
        <dbReference type="Pfam" id="PF07715"/>
    </source>
</evidence>
<evidence type="ECO:0000256" key="2">
    <source>
        <dbReference type="PROSITE-ProRule" id="PRU01360"/>
    </source>
</evidence>
<dbReference type="PANTHER" id="PTHR30069">
    <property type="entry name" value="TONB-DEPENDENT OUTER MEMBRANE RECEPTOR"/>
    <property type="match status" value="1"/>
</dbReference>
<dbReference type="SUPFAM" id="SSF49464">
    <property type="entry name" value="Carboxypeptidase regulatory domain-like"/>
    <property type="match status" value="1"/>
</dbReference>
<reference evidence="5" key="1">
    <citation type="journal article" date="2014" name="Int. J. Syst. Evol. Microbiol.">
        <title>Complete genome sequence of Corynebacterium casei LMG S-19264T (=DSM 44701T), isolated from a smear-ripened cheese.</title>
        <authorList>
            <consortium name="US DOE Joint Genome Institute (JGI-PGF)"/>
            <person name="Walter F."/>
            <person name="Albersmeier A."/>
            <person name="Kalinowski J."/>
            <person name="Ruckert C."/>
        </authorList>
    </citation>
    <scope>NUCLEOTIDE SEQUENCE</scope>
    <source>
        <strain evidence="5">KCTC 12113</strain>
    </source>
</reference>
<comment type="subcellular location">
    <subcellularLocation>
        <location evidence="2">Cell outer membrane</location>
        <topology evidence="2">Multi-pass membrane protein</topology>
    </subcellularLocation>
</comment>
<name>A0A918IZF0_9FLAO</name>
<dbReference type="Proteomes" id="UP000634668">
    <property type="component" value="Unassembled WGS sequence"/>
</dbReference>
<dbReference type="InterPro" id="IPR012910">
    <property type="entry name" value="Plug_dom"/>
</dbReference>
<dbReference type="InterPro" id="IPR039426">
    <property type="entry name" value="TonB-dep_rcpt-like"/>
</dbReference>
<dbReference type="SUPFAM" id="SSF56935">
    <property type="entry name" value="Porins"/>
    <property type="match status" value="1"/>
</dbReference>
<feature type="chain" id="PRO_5037646175" description="TonB-dependent receptor plug domain-containing protein" evidence="3">
    <location>
        <begin position="19"/>
        <end position="230"/>
    </location>
</feature>
<organism evidence="5 6">
    <name type="scientific">Arenibacter certesii</name>
    <dbReference type="NCBI Taxonomy" id="228955"/>
    <lineage>
        <taxon>Bacteria</taxon>
        <taxon>Pseudomonadati</taxon>
        <taxon>Bacteroidota</taxon>
        <taxon>Flavobacteriia</taxon>
        <taxon>Flavobacteriales</taxon>
        <taxon>Flavobacteriaceae</taxon>
        <taxon>Arenibacter</taxon>
    </lineage>
</organism>
<feature type="signal peptide" evidence="3">
    <location>
        <begin position="1"/>
        <end position="18"/>
    </location>
</feature>
<dbReference type="RefSeq" id="WP_026814757.1">
    <property type="nucleotide sequence ID" value="NZ_BMWP01000012.1"/>
</dbReference>
<dbReference type="InterPro" id="IPR037066">
    <property type="entry name" value="Plug_dom_sf"/>
</dbReference>
<keyword evidence="6" id="KW-1185">Reference proteome</keyword>
<comment type="similarity">
    <text evidence="2">Belongs to the TonB-dependent receptor family.</text>
</comment>
<reference evidence="5" key="2">
    <citation type="submission" date="2020-09" db="EMBL/GenBank/DDBJ databases">
        <authorList>
            <person name="Sun Q."/>
            <person name="Kim S."/>
        </authorList>
    </citation>
    <scope>NUCLEOTIDE SEQUENCE</scope>
    <source>
        <strain evidence="5">KCTC 12113</strain>
    </source>
</reference>
<dbReference type="GO" id="GO:0009279">
    <property type="term" value="C:cell outer membrane"/>
    <property type="evidence" value="ECO:0007669"/>
    <property type="project" value="UniProtKB-SubCell"/>
</dbReference>
<dbReference type="GO" id="GO:0044718">
    <property type="term" value="P:siderophore transmembrane transport"/>
    <property type="evidence" value="ECO:0007669"/>
    <property type="project" value="TreeGrafter"/>
</dbReference>
<keyword evidence="1 3" id="KW-0732">Signal</keyword>
<dbReference type="PROSITE" id="PS52016">
    <property type="entry name" value="TONB_DEPENDENT_REC_3"/>
    <property type="match status" value="1"/>
</dbReference>
<evidence type="ECO:0000313" key="6">
    <source>
        <dbReference type="Proteomes" id="UP000634668"/>
    </source>
</evidence>
<dbReference type="InterPro" id="IPR008969">
    <property type="entry name" value="CarboxyPept-like_regulatory"/>
</dbReference>
<dbReference type="Pfam" id="PF07715">
    <property type="entry name" value="Plug"/>
    <property type="match status" value="1"/>
</dbReference>
<sequence>MKTPFLFTLLLFSYLATAQISGKIVDGDYPLEYATAALFDQSSGELVMGVITDVEGVFMIPDVKKGTYYLEASFIGYQMETVRDIQVQSRNSSLDLGTISLSIGENQWNEVVVSGELSTVVNKIDRQVFEATKFQNAQGGSATDIIRNIPSVTVDGLGEISVRGSKGFVILLNGNPVQGNASTLLNQLPANAIQRVEVITAPSAKYDPEGKAGILNIITRKGAADGAFAQ</sequence>
<feature type="domain" description="TonB-dependent receptor plug" evidence="4">
    <location>
        <begin position="126"/>
        <end position="213"/>
    </location>
</feature>
<dbReference type="EMBL" id="BMWP01000012">
    <property type="protein sequence ID" value="GGW35802.1"/>
    <property type="molecule type" value="Genomic_DNA"/>
</dbReference>
<evidence type="ECO:0000313" key="5">
    <source>
        <dbReference type="EMBL" id="GGW35802.1"/>
    </source>
</evidence>
<protein>
    <recommendedName>
        <fullName evidence="4">TonB-dependent receptor plug domain-containing protein</fullName>
    </recommendedName>
</protein>
<keyword evidence="2" id="KW-0812">Transmembrane</keyword>